<dbReference type="STRING" id="1434232.MAIT1_01720"/>
<accession>A0A1Y2K0X2</accession>
<evidence type="ECO:0000313" key="1">
    <source>
        <dbReference type="EMBL" id="OSM01700.1"/>
    </source>
</evidence>
<protein>
    <submittedName>
        <fullName evidence="1">Putative N-terminal cleavage protein</fullName>
    </submittedName>
</protein>
<organism evidence="1 2">
    <name type="scientific">Magnetofaba australis IT-1</name>
    <dbReference type="NCBI Taxonomy" id="1434232"/>
    <lineage>
        <taxon>Bacteria</taxon>
        <taxon>Pseudomonadati</taxon>
        <taxon>Pseudomonadota</taxon>
        <taxon>Magnetococcia</taxon>
        <taxon>Magnetococcales</taxon>
        <taxon>Magnetococcaceae</taxon>
        <taxon>Magnetofaba</taxon>
    </lineage>
</organism>
<comment type="caution">
    <text evidence="1">The sequence shown here is derived from an EMBL/GenBank/DDBJ whole genome shotgun (WGS) entry which is preliminary data.</text>
</comment>
<dbReference type="AlphaFoldDB" id="A0A1Y2K0X2"/>
<proteinExistence type="predicted"/>
<dbReference type="EMBL" id="LVJN01000020">
    <property type="protein sequence ID" value="OSM01700.1"/>
    <property type="molecule type" value="Genomic_DNA"/>
</dbReference>
<reference evidence="1 2" key="1">
    <citation type="journal article" date="2016" name="BMC Genomics">
        <title>Combined genomic and structural analyses of a cultured magnetotactic bacterium reveals its niche adaptation to a dynamic environment.</title>
        <authorList>
            <person name="Araujo A.C."/>
            <person name="Morillo V."/>
            <person name="Cypriano J."/>
            <person name="Teixeira L.C."/>
            <person name="Leao P."/>
            <person name="Lyra S."/>
            <person name="Almeida L.G."/>
            <person name="Bazylinski D.A."/>
            <person name="Vasconcellos A.T."/>
            <person name="Abreu F."/>
            <person name="Lins U."/>
        </authorList>
    </citation>
    <scope>NUCLEOTIDE SEQUENCE [LARGE SCALE GENOMIC DNA]</scope>
    <source>
        <strain evidence="1 2">IT-1</strain>
    </source>
</reference>
<keyword evidence="2" id="KW-1185">Reference proteome</keyword>
<sequence>MEMVIAIAILGLVGVAVAPLFNTLARGYMLSEQMDNALREGYIAMQRISLELRDAERNPAVMDISHADELTIGYNGSVFRYYLDGSQLMVDRDGSTGVLADGVENLQFVYDTADPATVSNIQFSMEIVNGDVRFTLRNTIYPHFT</sequence>
<gene>
    <name evidence="1" type="ORF">MAIT1_01720</name>
</gene>
<dbReference type="Proteomes" id="UP000194003">
    <property type="component" value="Unassembled WGS sequence"/>
</dbReference>
<evidence type="ECO:0000313" key="2">
    <source>
        <dbReference type="Proteomes" id="UP000194003"/>
    </source>
</evidence>
<name>A0A1Y2K0X2_9PROT</name>